<evidence type="ECO:0008006" key="4">
    <source>
        <dbReference type="Google" id="ProtNLM"/>
    </source>
</evidence>
<keyword evidence="1" id="KW-0812">Transmembrane</keyword>
<feature type="transmembrane region" description="Helical" evidence="1">
    <location>
        <begin position="12"/>
        <end position="35"/>
    </location>
</feature>
<sequence>MSEFTLSSLTGHAGYIAGAFGVAFALIGVELVLLARRSRASATRHTPR</sequence>
<accession>A0ABM8WBR9</accession>
<protein>
    <recommendedName>
        <fullName evidence="4">Heme exporter protein D</fullName>
    </recommendedName>
</protein>
<evidence type="ECO:0000313" key="3">
    <source>
        <dbReference type="Proteomes" id="UP000701702"/>
    </source>
</evidence>
<proteinExistence type="predicted"/>
<keyword evidence="1" id="KW-0472">Membrane</keyword>
<evidence type="ECO:0000313" key="2">
    <source>
        <dbReference type="EMBL" id="CAG9164710.1"/>
    </source>
</evidence>
<keyword evidence="1" id="KW-1133">Transmembrane helix</keyword>
<organism evidence="2 3">
    <name type="scientific">Cupriavidus pinatubonensis</name>
    <dbReference type="NCBI Taxonomy" id="248026"/>
    <lineage>
        <taxon>Bacteria</taxon>
        <taxon>Pseudomonadati</taxon>
        <taxon>Pseudomonadota</taxon>
        <taxon>Betaproteobacteria</taxon>
        <taxon>Burkholderiales</taxon>
        <taxon>Burkholderiaceae</taxon>
        <taxon>Cupriavidus</taxon>
    </lineage>
</organism>
<name>A0ABM8WBR9_9BURK</name>
<dbReference type="Proteomes" id="UP000701702">
    <property type="component" value="Unassembled WGS sequence"/>
</dbReference>
<dbReference type="RefSeq" id="WP_086004457.1">
    <property type="nucleotide sequence ID" value="NZ_CAJZAF010000002.1"/>
</dbReference>
<keyword evidence="3" id="KW-1185">Reference proteome</keyword>
<comment type="caution">
    <text evidence="2">The sequence shown here is derived from an EMBL/GenBank/DDBJ whole genome shotgun (WGS) entry which is preliminary data.</text>
</comment>
<evidence type="ECO:0000256" key="1">
    <source>
        <dbReference type="SAM" id="Phobius"/>
    </source>
</evidence>
<reference evidence="2 3" key="1">
    <citation type="submission" date="2021-08" db="EMBL/GenBank/DDBJ databases">
        <authorList>
            <person name="Peeters C."/>
        </authorList>
    </citation>
    <scope>NUCLEOTIDE SEQUENCE [LARGE SCALE GENOMIC DNA]</scope>
    <source>
        <strain evidence="2 3">LMG 23994</strain>
    </source>
</reference>
<dbReference type="EMBL" id="CAJZAF010000002">
    <property type="protein sequence ID" value="CAG9164710.1"/>
    <property type="molecule type" value="Genomic_DNA"/>
</dbReference>
<gene>
    <name evidence="2" type="ORF">LMG23994_00544</name>
</gene>